<organism evidence="2 3">
    <name type="scientific">Solanum tuberosum</name>
    <name type="common">Potato</name>
    <dbReference type="NCBI Taxonomy" id="4113"/>
    <lineage>
        <taxon>Eukaryota</taxon>
        <taxon>Viridiplantae</taxon>
        <taxon>Streptophyta</taxon>
        <taxon>Embryophyta</taxon>
        <taxon>Tracheophyta</taxon>
        <taxon>Spermatophyta</taxon>
        <taxon>Magnoliopsida</taxon>
        <taxon>eudicotyledons</taxon>
        <taxon>Gunneridae</taxon>
        <taxon>Pentapetalae</taxon>
        <taxon>asterids</taxon>
        <taxon>lamiids</taxon>
        <taxon>Solanales</taxon>
        <taxon>Solanaceae</taxon>
        <taxon>Solanoideae</taxon>
        <taxon>Solaneae</taxon>
        <taxon>Solanum</taxon>
    </lineage>
</organism>
<feature type="region of interest" description="Disordered" evidence="1">
    <location>
        <begin position="30"/>
        <end position="86"/>
    </location>
</feature>
<dbReference type="InParanoid" id="M1D9T5"/>
<dbReference type="Proteomes" id="UP000011115">
    <property type="component" value="Unassembled WGS sequence"/>
</dbReference>
<evidence type="ECO:0000256" key="1">
    <source>
        <dbReference type="SAM" id="MobiDB-lite"/>
    </source>
</evidence>
<sequence>MEQGRSCMVPMVKVPKTEGQVRLTAMQLERRPKKKEPAFKATIASSKEDNGAKGSLPPHTKKVPERNNAVMPKKPPRRLPPRKEVDQKTELEAIWKMLKALRKGLNRVNELLVTHAQGSDDDVAVMRRGRRINRWGRVSRPATSQ</sequence>
<reference evidence="3" key="1">
    <citation type="journal article" date="2011" name="Nature">
        <title>Genome sequence and analysis of the tuber crop potato.</title>
        <authorList>
            <consortium name="The Potato Genome Sequencing Consortium"/>
        </authorList>
    </citation>
    <scope>NUCLEOTIDE SEQUENCE [LARGE SCALE GENOMIC DNA]</scope>
    <source>
        <strain evidence="3">cv. DM1-3 516 R44</strain>
    </source>
</reference>
<evidence type="ECO:0000313" key="3">
    <source>
        <dbReference type="Proteomes" id="UP000011115"/>
    </source>
</evidence>
<evidence type="ECO:0000313" key="2">
    <source>
        <dbReference type="EnsemblPlants" id="PGSC0003DMT400085580"/>
    </source>
</evidence>
<proteinExistence type="predicted"/>
<dbReference type="HOGENOM" id="CLU_1790299_0_0_1"/>
<protein>
    <submittedName>
        <fullName evidence="2">Uncharacterized protein</fullName>
    </submittedName>
</protein>
<reference evidence="2" key="2">
    <citation type="submission" date="2015-06" db="UniProtKB">
        <authorList>
            <consortium name="EnsemblPlants"/>
        </authorList>
    </citation>
    <scope>IDENTIFICATION</scope>
    <source>
        <strain evidence="2">DM1-3 516 R44</strain>
    </source>
</reference>
<keyword evidence="3" id="KW-1185">Reference proteome</keyword>
<dbReference type="EnsemblPlants" id="PGSC0003DMT400085580">
    <property type="protein sequence ID" value="PGSC0003DMT400085580"/>
    <property type="gene ID" value="PGSC0003DMG400035151"/>
</dbReference>
<name>M1D9T5_SOLTU</name>
<dbReference type="PaxDb" id="4113-PGSC0003DMT400085580"/>
<dbReference type="Gramene" id="PGSC0003DMT400085580">
    <property type="protein sequence ID" value="PGSC0003DMT400085580"/>
    <property type="gene ID" value="PGSC0003DMG400035151"/>
</dbReference>
<accession>M1D9T5</accession>
<dbReference type="AlphaFoldDB" id="M1D9T5"/>